<comment type="caution">
    <text evidence="1">The sequence shown here is derived from an EMBL/GenBank/DDBJ whole genome shotgun (WGS) entry which is preliminary data.</text>
</comment>
<name>T0XVT1_9ZZZZ</name>
<accession>T0XVT1</accession>
<feature type="non-terminal residue" evidence="1">
    <location>
        <position position="1"/>
    </location>
</feature>
<dbReference type="EMBL" id="AUZZ01011261">
    <property type="protein sequence ID" value="EQD26891.1"/>
    <property type="molecule type" value="Genomic_DNA"/>
</dbReference>
<reference evidence="1" key="1">
    <citation type="submission" date="2013-08" db="EMBL/GenBank/DDBJ databases">
        <authorList>
            <person name="Mendez C."/>
            <person name="Richter M."/>
            <person name="Ferrer M."/>
            <person name="Sanchez J."/>
        </authorList>
    </citation>
    <scope>NUCLEOTIDE SEQUENCE</scope>
</reference>
<dbReference type="AlphaFoldDB" id="T0XVT1"/>
<dbReference type="Pfam" id="PF14236">
    <property type="entry name" value="DruA"/>
    <property type="match status" value="1"/>
</dbReference>
<protein>
    <submittedName>
        <fullName evidence="1">Uncharacterized protein</fullName>
    </submittedName>
</protein>
<proteinExistence type="predicted"/>
<reference evidence="1" key="2">
    <citation type="journal article" date="2014" name="ISME J.">
        <title>Microbial stratification in low pH oxic and suboxic macroscopic growths along an acid mine drainage.</title>
        <authorList>
            <person name="Mendez-Garcia C."/>
            <person name="Mesa V."/>
            <person name="Sprenger R.R."/>
            <person name="Richter M."/>
            <person name="Diez M.S."/>
            <person name="Solano J."/>
            <person name="Bargiela R."/>
            <person name="Golyshina O.V."/>
            <person name="Manteca A."/>
            <person name="Ramos J.L."/>
            <person name="Gallego J.R."/>
            <person name="Llorente I."/>
            <person name="Martins Dos Santos V.A."/>
            <person name="Jensen O.N."/>
            <person name="Pelaez A.I."/>
            <person name="Sanchez J."/>
            <person name="Ferrer M."/>
        </authorList>
    </citation>
    <scope>NUCLEOTIDE SEQUENCE</scope>
</reference>
<gene>
    <name evidence="1" type="ORF">B2A_15465</name>
</gene>
<dbReference type="InterPro" id="IPR025639">
    <property type="entry name" value="DruA"/>
</dbReference>
<sequence length="138" mass="15767">CLQFSSPAWRLHPRDQWIGWDDATRARHLQSVICNSRFLILPQVRVPHLASHVLALALRTVISDWTAAYGVQPLLAETFVDPTRFTGHCYRAANWIDVGLTAGRGREDRPHLRHGVSPKRILLYPLVPDARHRLRQAP</sequence>
<evidence type="ECO:0000313" key="1">
    <source>
        <dbReference type="EMBL" id="EQD26891.1"/>
    </source>
</evidence>
<organism evidence="1">
    <name type="scientific">mine drainage metagenome</name>
    <dbReference type="NCBI Taxonomy" id="410659"/>
    <lineage>
        <taxon>unclassified sequences</taxon>
        <taxon>metagenomes</taxon>
        <taxon>ecological metagenomes</taxon>
    </lineage>
</organism>